<feature type="transmembrane region" description="Helical" evidence="2">
    <location>
        <begin position="15"/>
        <end position="42"/>
    </location>
</feature>
<feature type="transmembrane region" description="Helical" evidence="2">
    <location>
        <begin position="79"/>
        <end position="98"/>
    </location>
</feature>
<protein>
    <submittedName>
        <fullName evidence="3">Uncharacterized protein</fullName>
    </submittedName>
</protein>
<feature type="transmembrane region" description="Helical" evidence="2">
    <location>
        <begin position="346"/>
        <end position="371"/>
    </location>
</feature>
<keyword evidence="2" id="KW-1133">Transmembrane helix</keyword>
<feature type="transmembrane region" description="Helical" evidence="2">
    <location>
        <begin position="49"/>
        <end position="67"/>
    </location>
</feature>
<dbReference type="EMBL" id="JXST01000015">
    <property type="protein sequence ID" value="KIU16677.1"/>
    <property type="molecule type" value="Genomic_DNA"/>
</dbReference>
<proteinExistence type="predicted"/>
<keyword evidence="4" id="KW-1185">Reference proteome</keyword>
<evidence type="ECO:0000256" key="2">
    <source>
        <dbReference type="SAM" id="Phobius"/>
    </source>
</evidence>
<feature type="compositionally biased region" description="Basic and acidic residues" evidence="1">
    <location>
        <begin position="377"/>
        <end position="398"/>
    </location>
</feature>
<dbReference type="PATRIC" id="fig|280871.6.peg.2613"/>
<feature type="transmembrane region" description="Helical" evidence="2">
    <location>
        <begin position="158"/>
        <end position="177"/>
    </location>
</feature>
<comment type="caution">
    <text evidence="3">The sequence shown here is derived from an EMBL/GenBank/DDBJ whole genome shotgun (WGS) entry which is preliminary data.</text>
</comment>
<evidence type="ECO:0000313" key="4">
    <source>
        <dbReference type="Proteomes" id="UP000032221"/>
    </source>
</evidence>
<reference evidence="3 4" key="1">
    <citation type="submission" date="2015-01" db="EMBL/GenBank/DDBJ databases">
        <title>Genome sequence of Mycobacterium llatzerense and Mycobacterium immunogenum recovered from brain abscess.</title>
        <authorList>
            <person name="Greninger A.L."/>
            <person name="Langelier C."/>
            <person name="Cunningham G."/>
            <person name="Chiu C.Y."/>
            <person name="Miller S."/>
        </authorList>
    </citation>
    <scope>NUCLEOTIDE SEQUENCE [LARGE SCALE GENOMIC DNA]</scope>
    <source>
        <strain evidence="3 4">CLUC14</strain>
    </source>
</reference>
<gene>
    <name evidence="3" type="ORF">TL10_12590</name>
</gene>
<keyword evidence="2" id="KW-0812">Transmembrane</keyword>
<feature type="transmembrane region" description="Helical" evidence="2">
    <location>
        <begin position="301"/>
        <end position="325"/>
    </location>
</feature>
<sequence length="407" mass="44158">MALIIWLLSITMVPIWISVHFFATVPIYCMVAMLIVVLAITFGSHHIEFTAFDAYLISILGVASLAMDDVNRGVLAEMAVRWVLPYFVIRILAAAAGLQFTVDALSVFLAVVGGLAVVELFFAWHPFVNWSVDWNAKSPEFETWHLIQSRGGADRSTWAFGHSIALGGSLVLAIPFIAHASFRIPWKVLMFVAVGCGIIATGSRGAMLAAALTGCLTMAYLAREQASRTVAVLVAAATTFLIGPHVMPIIEEWAAGSSTEEQVSATYRSYLYETYLPIIKWFGRCPDFFPGNTSLDSVDSAVLYLGVTWGWVITAMIVLPLFVVVARVVAGRGSVPEIALVGQIPLFLTVGLITQYQSMIFIAVGLAVQYVKTEKTESPHLHDRPDVGGDVGPDHRPANTDGTIPAR</sequence>
<dbReference type="AlphaFoldDB" id="A0A0D1LE41"/>
<dbReference type="Proteomes" id="UP000032221">
    <property type="component" value="Unassembled WGS sequence"/>
</dbReference>
<feature type="region of interest" description="Disordered" evidence="1">
    <location>
        <begin position="377"/>
        <end position="407"/>
    </location>
</feature>
<name>A0A0D1LE41_9MYCO</name>
<keyword evidence="2" id="KW-0472">Membrane</keyword>
<evidence type="ECO:0000313" key="3">
    <source>
        <dbReference type="EMBL" id="KIU16677.1"/>
    </source>
</evidence>
<feature type="transmembrane region" description="Helical" evidence="2">
    <location>
        <begin position="105"/>
        <end position="124"/>
    </location>
</feature>
<organism evidence="3 4">
    <name type="scientific">Mycolicibacterium llatzerense</name>
    <dbReference type="NCBI Taxonomy" id="280871"/>
    <lineage>
        <taxon>Bacteria</taxon>
        <taxon>Bacillati</taxon>
        <taxon>Actinomycetota</taxon>
        <taxon>Actinomycetes</taxon>
        <taxon>Mycobacteriales</taxon>
        <taxon>Mycobacteriaceae</taxon>
        <taxon>Mycolicibacterium</taxon>
    </lineage>
</organism>
<accession>A0A0D1LE41</accession>
<evidence type="ECO:0000256" key="1">
    <source>
        <dbReference type="SAM" id="MobiDB-lite"/>
    </source>
</evidence>